<dbReference type="GeneID" id="80019485"/>
<name>A0A5J6TDH0_9CAUD</name>
<gene>
    <name evidence="1" type="primary">10</name>
    <name evidence="1" type="ORF">PBI_MALAGASYROSE_10</name>
</gene>
<sequence length="103" mass="10599">MTCFVEVSGPDSLAALVTALAGDPAAVAGDVASLPAPDGVTVVAQFDEVDADTWPYLISVDADSGAEAEVRAIAERLRPTGWAFRAFVDDDQLVAESPSFATA</sequence>
<proteinExistence type="predicted"/>
<organism evidence="1 2">
    <name type="scientific">Mycobacterium phage MalagasyRose</name>
    <dbReference type="NCBI Taxonomy" id="2599870"/>
    <lineage>
        <taxon>Viruses</taxon>
        <taxon>Duplodnaviria</taxon>
        <taxon>Heunggongvirae</taxon>
        <taxon>Uroviricota</taxon>
        <taxon>Caudoviricetes</taxon>
        <taxon>Malagasyrosevirus</taxon>
        <taxon>Malagasyrosevirus malagasyrose</taxon>
    </lineage>
</organism>
<accession>A0A5J6TDH0</accession>
<dbReference type="KEGG" id="vg:80019485"/>
<dbReference type="EMBL" id="MN234170">
    <property type="protein sequence ID" value="QFG08860.1"/>
    <property type="molecule type" value="Genomic_DNA"/>
</dbReference>
<evidence type="ECO:0000313" key="1">
    <source>
        <dbReference type="EMBL" id="QFG08860.1"/>
    </source>
</evidence>
<protein>
    <submittedName>
        <fullName evidence="1">Scaffolding protein</fullName>
    </submittedName>
</protein>
<dbReference type="RefSeq" id="YP_010754882.1">
    <property type="nucleotide sequence ID" value="NC_073465.1"/>
</dbReference>
<reference evidence="1 2" key="1">
    <citation type="submission" date="2019-07" db="EMBL/GenBank/DDBJ databases">
        <authorList>
            <person name="Garlena R.A."/>
            <person name="Russell D.A."/>
            <person name="Pope W.H."/>
            <person name="Jacobs-Sera D."/>
            <person name="Hatfull G.F."/>
        </authorList>
    </citation>
    <scope>NUCLEOTIDE SEQUENCE [LARGE SCALE GENOMIC DNA]</scope>
</reference>
<dbReference type="Proteomes" id="UP000326279">
    <property type="component" value="Segment"/>
</dbReference>
<evidence type="ECO:0000313" key="2">
    <source>
        <dbReference type="Proteomes" id="UP000326279"/>
    </source>
</evidence>
<keyword evidence="2" id="KW-1185">Reference proteome</keyword>